<dbReference type="PANTHER" id="PTHR30354">
    <property type="entry name" value="GNT FAMILY GLUCONATE TRANSPORTER"/>
    <property type="match status" value="1"/>
</dbReference>
<reference evidence="2 3" key="1">
    <citation type="submission" date="2020-04" db="EMBL/GenBank/DDBJ databases">
        <title>MicrobeNet Type strains.</title>
        <authorList>
            <person name="Nicholson A.C."/>
        </authorList>
    </citation>
    <scope>NUCLEOTIDE SEQUENCE [LARGE SCALE GENOMIC DNA]</scope>
    <source>
        <strain evidence="2 3">ATCC 23612</strain>
    </source>
</reference>
<keyword evidence="1" id="KW-1133">Transmembrane helix</keyword>
<feature type="transmembrane region" description="Helical" evidence="1">
    <location>
        <begin position="323"/>
        <end position="344"/>
    </location>
</feature>
<organism evidence="2 3">
    <name type="scientific">Nocardiopsis alborubida</name>
    <dbReference type="NCBI Taxonomy" id="146802"/>
    <lineage>
        <taxon>Bacteria</taxon>
        <taxon>Bacillati</taxon>
        <taxon>Actinomycetota</taxon>
        <taxon>Actinomycetes</taxon>
        <taxon>Streptosporangiales</taxon>
        <taxon>Nocardiopsidaceae</taxon>
        <taxon>Nocardiopsis</taxon>
    </lineage>
</organism>
<feature type="transmembrane region" description="Helical" evidence="1">
    <location>
        <begin position="411"/>
        <end position="436"/>
    </location>
</feature>
<dbReference type="PIRSF" id="PIRSF002746">
    <property type="entry name" value="Gluconate_transporter"/>
    <property type="match status" value="1"/>
</dbReference>
<feature type="transmembrane region" description="Helical" evidence="1">
    <location>
        <begin position="255"/>
        <end position="275"/>
    </location>
</feature>
<gene>
    <name evidence="2" type="ORF">HGB44_21610</name>
</gene>
<feature type="transmembrane region" description="Helical" evidence="1">
    <location>
        <begin position="165"/>
        <end position="183"/>
    </location>
</feature>
<feature type="transmembrane region" description="Helical" evidence="1">
    <location>
        <begin position="388"/>
        <end position="405"/>
    </location>
</feature>
<dbReference type="RefSeq" id="WP_061079931.1">
    <property type="nucleotide sequence ID" value="NZ_JAAXPG010000022.1"/>
</dbReference>
<dbReference type="Pfam" id="PF02447">
    <property type="entry name" value="GntP_permease"/>
    <property type="match status" value="1"/>
</dbReference>
<keyword evidence="1" id="KW-0812">Transmembrane</keyword>
<dbReference type="NCBIfam" id="TIGR00791">
    <property type="entry name" value="gntP"/>
    <property type="match status" value="1"/>
</dbReference>
<sequence length="477" mass="48536">MLSTTHPSAPGAFLSAGEAPAAAWSLPPWALILTVALGVVLLLVLVLRAKLHAFIALLLVSAAVAFAAGLPLSGIPELLEAGMGDTLGGIAIIVALGAMLGRMMQETGAAQLLSQRLLALFGEGRAPLAMGLTALLLGVPVFFDVGFIIMVPLLYAVAARSGRSLISVALPAAGGLAIMHAVLPPHPGPVAAAELLGGHLGWIAFMGLVCGLPAWYLGAYVFGKWLGDRNFVPVPASFQEEGDELSEVPENAPPLSLTLAVVILPVALILLNTFSPLVVPEGPVLDALLFVGNPVTALTIATLLSFWLLGLRGGMTRERVEKAASASLGPTALVLLVTGAGGVFGEVLEATGAGDAVAGILSATALPAVVLAFVIATIMRVALGSKTVAIVTTAPIVAPLIAEAGMSQPEIALVVIAIAAGGTVLSHVNDSGFWLMNRYLDIDIRTTLKSWTVMETLMGSIAFLIAAAISAGLALAG</sequence>
<dbReference type="EMBL" id="JAAXPG010000022">
    <property type="protein sequence ID" value="NKZ00247.1"/>
    <property type="molecule type" value="Genomic_DNA"/>
</dbReference>
<feature type="transmembrane region" description="Helical" evidence="1">
    <location>
        <begin position="356"/>
        <end position="376"/>
    </location>
</feature>
<feature type="transmembrane region" description="Helical" evidence="1">
    <location>
        <begin position="54"/>
        <end position="75"/>
    </location>
</feature>
<feature type="transmembrane region" description="Helical" evidence="1">
    <location>
        <begin position="29"/>
        <end position="47"/>
    </location>
</feature>
<feature type="transmembrane region" description="Helical" evidence="1">
    <location>
        <begin position="141"/>
        <end position="158"/>
    </location>
</feature>
<evidence type="ECO:0000256" key="1">
    <source>
        <dbReference type="SAM" id="Phobius"/>
    </source>
</evidence>
<evidence type="ECO:0000313" key="2">
    <source>
        <dbReference type="EMBL" id="NKZ00247.1"/>
    </source>
</evidence>
<feature type="transmembrane region" description="Helical" evidence="1">
    <location>
        <begin position="287"/>
        <end position="311"/>
    </location>
</feature>
<comment type="caution">
    <text evidence="2">The sequence shown here is derived from an EMBL/GenBank/DDBJ whole genome shotgun (WGS) entry which is preliminary data.</text>
</comment>
<dbReference type="Proteomes" id="UP000553209">
    <property type="component" value="Unassembled WGS sequence"/>
</dbReference>
<dbReference type="InterPro" id="IPR003474">
    <property type="entry name" value="Glcn_transporter"/>
</dbReference>
<feature type="transmembrane region" description="Helical" evidence="1">
    <location>
        <begin position="457"/>
        <end position="476"/>
    </location>
</feature>
<evidence type="ECO:0000313" key="3">
    <source>
        <dbReference type="Proteomes" id="UP000553209"/>
    </source>
</evidence>
<dbReference type="PANTHER" id="PTHR30354:SF25">
    <property type="entry name" value="INNER MEMBRANE PERMEASE YGBN"/>
    <property type="match status" value="1"/>
</dbReference>
<proteinExistence type="predicted"/>
<name>A0A7X6MEV4_9ACTN</name>
<dbReference type="GO" id="GO:0005886">
    <property type="term" value="C:plasma membrane"/>
    <property type="evidence" value="ECO:0007669"/>
    <property type="project" value="TreeGrafter"/>
</dbReference>
<keyword evidence="1" id="KW-0472">Membrane</keyword>
<protein>
    <submittedName>
        <fullName evidence="2">TRAP transporter large permease subunit</fullName>
    </submittedName>
</protein>
<accession>A0A7X6MEV4</accession>
<dbReference type="AlphaFoldDB" id="A0A7X6MEV4"/>
<keyword evidence="3" id="KW-1185">Reference proteome</keyword>
<dbReference type="GO" id="GO:0015128">
    <property type="term" value="F:gluconate transmembrane transporter activity"/>
    <property type="evidence" value="ECO:0007669"/>
    <property type="project" value="InterPro"/>
</dbReference>
<feature type="transmembrane region" description="Helical" evidence="1">
    <location>
        <begin position="203"/>
        <end position="222"/>
    </location>
</feature>